<reference evidence="3" key="2">
    <citation type="submission" date="2020-11" db="EMBL/GenBank/DDBJ databases">
        <authorList>
            <consortium name="DOE Joint Genome Institute"/>
            <person name="Kuo A."/>
            <person name="Miyauchi S."/>
            <person name="Kiss E."/>
            <person name="Drula E."/>
            <person name="Kohler A."/>
            <person name="Sanchez-Garcia M."/>
            <person name="Andreopoulos B."/>
            <person name="Barry K.W."/>
            <person name="Bonito G."/>
            <person name="Buee M."/>
            <person name="Carver A."/>
            <person name="Chen C."/>
            <person name="Cichocki N."/>
            <person name="Clum A."/>
            <person name="Culley D."/>
            <person name="Crous P.W."/>
            <person name="Fauchery L."/>
            <person name="Girlanda M."/>
            <person name="Hayes R."/>
            <person name="Keri Z."/>
            <person name="Labutti K."/>
            <person name="Lipzen A."/>
            <person name="Lombard V."/>
            <person name="Magnuson J."/>
            <person name="Maillard F."/>
            <person name="Morin E."/>
            <person name="Murat C."/>
            <person name="Nolan M."/>
            <person name="Ohm R."/>
            <person name="Pangilinan J."/>
            <person name="Pereira M."/>
            <person name="Perotto S."/>
            <person name="Peter M."/>
            <person name="Riley R."/>
            <person name="Sitrit Y."/>
            <person name="Stielow B."/>
            <person name="Szollosi G."/>
            <person name="Zifcakova L."/>
            <person name="Stursova M."/>
            <person name="Spatafora J.W."/>
            <person name="Tedersoo L."/>
            <person name="Vaario L.-M."/>
            <person name="Yamada A."/>
            <person name="Yan M."/>
            <person name="Wang P."/>
            <person name="Xu J."/>
            <person name="Bruns T."/>
            <person name="Baldrian P."/>
            <person name="Vilgalys R."/>
            <person name="Henrissat B."/>
            <person name="Grigoriev I.V."/>
            <person name="Hibbett D."/>
            <person name="Nagy L.G."/>
            <person name="Martin F.M."/>
        </authorList>
    </citation>
    <scope>NUCLEOTIDE SEQUENCE</scope>
    <source>
        <strain evidence="3">UH-Tt-Lm1</strain>
    </source>
</reference>
<keyword evidence="1" id="KW-1133">Transmembrane helix</keyword>
<keyword evidence="1" id="KW-0812">Transmembrane</keyword>
<evidence type="ECO:0000259" key="2">
    <source>
        <dbReference type="Pfam" id="PF20153"/>
    </source>
</evidence>
<organism evidence="3 4">
    <name type="scientific">Thelephora terrestris</name>
    <dbReference type="NCBI Taxonomy" id="56493"/>
    <lineage>
        <taxon>Eukaryota</taxon>
        <taxon>Fungi</taxon>
        <taxon>Dikarya</taxon>
        <taxon>Basidiomycota</taxon>
        <taxon>Agaricomycotina</taxon>
        <taxon>Agaricomycetes</taxon>
        <taxon>Thelephorales</taxon>
        <taxon>Thelephoraceae</taxon>
        <taxon>Thelephora</taxon>
    </lineage>
</organism>
<proteinExistence type="predicted"/>
<comment type="caution">
    <text evidence="3">The sequence shown here is derived from an EMBL/GenBank/DDBJ whole genome shotgun (WGS) entry which is preliminary data.</text>
</comment>
<dbReference type="AlphaFoldDB" id="A0A9P6L470"/>
<feature type="transmembrane region" description="Helical" evidence="1">
    <location>
        <begin position="195"/>
        <end position="224"/>
    </location>
</feature>
<keyword evidence="1" id="KW-0472">Membrane</keyword>
<feature type="domain" description="DUF6535" evidence="2">
    <location>
        <begin position="53"/>
        <end position="225"/>
    </location>
</feature>
<accession>A0A9P6L470</accession>
<gene>
    <name evidence="3" type="ORF">BJ322DRAFT_231757</name>
</gene>
<protein>
    <recommendedName>
        <fullName evidence="2">DUF6535 domain-containing protein</fullName>
    </recommendedName>
</protein>
<evidence type="ECO:0000256" key="1">
    <source>
        <dbReference type="SAM" id="Phobius"/>
    </source>
</evidence>
<keyword evidence="4" id="KW-1185">Reference proteome</keyword>
<dbReference type="EMBL" id="WIUZ02000013">
    <property type="protein sequence ID" value="KAF9781579.1"/>
    <property type="molecule type" value="Genomic_DNA"/>
</dbReference>
<evidence type="ECO:0000313" key="4">
    <source>
        <dbReference type="Proteomes" id="UP000736335"/>
    </source>
</evidence>
<evidence type="ECO:0000313" key="3">
    <source>
        <dbReference type="EMBL" id="KAF9781579.1"/>
    </source>
</evidence>
<dbReference type="InterPro" id="IPR045338">
    <property type="entry name" value="DUF6535"/>
</dbReference>
<dbReference type="Pfam" id="PF20153">
    <property type="entry name" value="DUF6535"/>
    <property type="match status" value="1"/>
</dbReference>
<sequence length="873" mass="97219">MTSLAPGDPGTQTNLQPQQPALLQIDPKCLHSALKEFFDPLRTGDSRADFFALYRRESEEFDKDYAGKYDEDLNTSLIFAGLFSAVSSAFIIDVQSNLQPNPNAMTAAYLQILIHNMNNTLFPDADPSSTTWTGPPPEIVNVQSLLYSSLATSLFAAFIAMLGKQWVNRYIRKQGGSAAEKSRDRQRKLDGSKDWYFQLVIESLPVMLQFALLLLGCALTLYLWTISQTVAGVILAFTLFGIASYAFFTLTATLHYDCPYQTPPSVLIRAIIRRLAQSDPVFVRSLRRLTSFLPSIKDLRRLLGRLLSGLRLGLKCFHCVSTVDGVAEGMAQVVPVVLHARIFEDIPVDLEVCKGDCRCIWWVLDYTTDSDVIFSTARFAADMVWYPEIASVVSPRVLADLFFDCFFGGGVISGKSEQANAIGMALASVLSTRLVIDPEDQELGEILQRIQEGSCYSSEPTCSLVENVLPIAAKPVPDVDQFSFCHYYSDGIMCHLSTLQRLWLSRVVLQCFWRKRFFSDPTTVLSTPPSELFRKGGTTDDEDTPTILKTTYLLVAAISLGLQIDSRDLYPPDTPEALRETADVLCRQLRKTIGQGVVSQDQNIIEVLNTLVQLDLFTVTKDPDMGFTLIEEILGSRFSEKSRYKMAGIVVRLLGSWYWRGENTNILAMIPEWTPPLLNFLSLSEKFYPKRPPPFPESIALCLLPDMYESTDFGTTILPILSSTLFPTNHLQSRTLALKVFRKFSPGFFSSQMEEITADNLETLLRAVGDPFLFNRDTPLPDGLALPTGSDYKPISTALVLIEFALSSPVAKPPSPIKLHHVRGGPIHGRGQEGCYSTNALKNAFIYAEITLYGCAGCRSCWTPRRAPVLEHS</sequence>
<name>A0A9P6L470_9AGAM</name>
<reference evidence="3" key="1">
    <citation type="journal article" date="2020" name="Nat. Commun.">
        <title>Large-scale genome sequencing of mycorrhizal fungi provides insights into the early evolution of symbiotic traits.</title>
        <authorList>
            <person name="Miyauchi S."/>
            <person name="Kiss E."/>
            <person name="Kuo A."/>
            <person name="Drula E."/>
            <person name="Kohler A."/>
            <person name="Sanchez-Garcia M."/>
            <person name="Morin E."/>
            <person name="Andreopoulos B."/>
            <person name="Barry K.W."/>
            <person name="Bonito G."/>
            <person name="Buee M."/>
            <person name="Carver A."/>
            <person name="Chen C."/>
            <person name="Cichocki N."/>
            <person name="Clum A."/>
            <person name="Culley D."/>
            <person name="Crous P.W."/>
            <person name="Fauchery L."/>
            <person name="Girlanda M."/>
            <person name="Hayes R.D."/>
            <person name="Keri Z."/>
            <person name="LaButti K."/>
            <person name="Lipzen A."/>
            <person name="Lombard V."/>
            <person name="Magnuson J."/>
            <person name="Maillard F."/>
            <person name="Murat C."/>
            <person name="Nolan M."/>
            <person name="Ohm R.A."/>
            <person name="Pangilinan J."/>
            <person name="Pereira M.F."/>
            <person name="Perotto S."/>
            <person name="Peter M."/>
            <person name="Pfister S."/>
            <person name="Riley R."/>
            <person name="Sitrit Y."/>
            <person name="Stielow J.B."/>
            <person name="Szollosi G."/>
            <person name="Zifcakova L."/>
            <person name="Stursova M."/>
            <person name="Spatafora J.W."/>
            <person name="Tedersoo L."/>
            <person name="Vaario L.M."/>
            <person name="Yamada A."/>
            <person name="Yan M."/>
            <person name="Wang P."/>
            <person name="Xu J."/>
            <person name="Bruns T."/>
            <person name="Baldrian P."/>
            <person name="Vilgalys R."/>
            <person name="Dunand C."/>
            <person name="Henrissat B."/>
            <person name="Grigoriev I.V."/>
            <person name="Hibbett D."/>
            <person name="Nagy L.G."/>
            <person name="Martin F.M."/>
        </authorList>
    </citation>
    <scope>NUCLEOTIDE SEQUENCE</scope>
    <source>
        <strain evidence="3">UH-Tt-Lm1</strain>
    </source>
</reference>
<dbReference type="Proteomes" id="UP000736335">
    <property type="component" value="Unassembled WGS sequence"/>
</dbReference>
<feature type="transmembrane region" description="Helical" evidence="1">
    <location>
        <begin position="230"/>
        <end position="248"/>
    </location>
</feature>